<name>A0ABQ6N4P9_9STRA</name>
<evidence type="ECO:0000313" key="2">
    <source>
        <dbReference type="Proteomes" id="UP001165060"/>
    </source>
</evidence>
<organism evidence="1 2">
    <name type="scientific">Tetraparma gracilis</name>
    <dbReference type="NCBI Taxonomy" id="2962635"/>
    <lineage>
        <taxon>Eukaryota</taxon>
        <taxon>Sar</taxon>
        <taxon>Stramenopiles</taxon>
        <taxon>Ochrophyta</taxon>
        <taxon>Bolidophyceae</taxon>
        <taxon>Parmales</taxon>
        <taxon>Triparmaceae</taxon>
        <taxon>Tetraparma</taxon>
    </lineage>
</organism>
<gene>
    <name evidence="1" type="ORF">TeGR_g7437</name>
</gene>
<keyword evidence="2" id="KW-1185">Reference proteome</keyword>
<proteinExistence type="predicted"/>
<sequence length="304" mass="34855">MSRASNYSSKTKDADSLEGLSEKLKNDLRRHIRCIASFPVCTEAWMDMAETFGRIATVSEAEGKLPKTHEDATLWETEEAALRFILEDGKLNLCLRNMVDYTTYVHNQVLNNGGLRSEVKAKCEKFEKGLGVVLRNAWEHAEAVQTTDLPLLLEYVARVLTFALENEEFVAGHKEDASICSRQEVLVMSYIDGLFRRVDDVGEDRIMPLMKEHGVFSLMLRMVAKLWKSMDERSLLSSASSLASVVSTEDFVTFKSDHVSDDDRDLLIEMDEDEWLEELCDEDDVRRKLRPLLDFTRECRRARK</sequence>
<comment type="caution">
    <text evidence="1">The sequence shown here is derived from an EMBL/GenBank/DDBJ whole genome shotgun (WGS) entry which is preliminary data.</text>
</comment>
<protein>
    <submittedName>
        <fullName evidence="1">Uncharacterized protein</fullName>
    </submittedName>
</protein>
<evidence type="ECO:0000313" key="1">
    <source>
        <dbReference type="EMBL" id="GMI40772.1"/>
    </source>
</evidence>
<dbReference type="EMBL" id="BRYB01000954">
    <property type="protein sequence ID" value="GMI40772.1"/>
    <property type="molecule type" value="Genomic_DNA"/>
</dbReference>
<reference evidence="1 2" key="1">
    <citation type="journal article" date="2023" name="Commun. Biol.">
        <title>Genome analysis of Parmales, the sister group of diatoms, reveals the evolutionary specialization of diatoms from phago-mixotrophs to photoautotrophs.</title>
        <authorList>
            <person name="Ban H."/>
            <person name="Sato S."/>
            <person name="Yoshikawa S."/>
            <person name="Yamada K."/>
            <person name="Nakamura Y."/>
            <person name="Ichinomiya M."/>
            <person name="Sato N."/>
            <person name="Blanc-Mathieu R."/>
            <person name="Endo H."/>
            <person name="Kuwata A."/>
            <person name="Ogata H."/>
        </authorList>
    </citation>
    <scope>NUCLEOTIDE SEQUENCE [LARGE SCALE GENOMIC DNA]</scope>
</reference>
<dbReference type="Proteomes" id="UP001165060">
    <property type="component" value="Unassembled WGS sequence"/>
</dbReference>
<accession>A0ABQ6N4P9</accession>